<name>A0A0C2C5Q6_9BILA</name>
<evidence type="ECO:0000313" key="1">
    <source>
        <dbReference type="EMBL" id="KIH51603.1"/>
    </source>
</evidence>
<sequence>MEYRDEGEFPKKIHPFNYIHVSPGEILQGYFFHYCLAKVKELRLRNVEGYFFTADDAIFHFWHVLDLSEILFPVWLIANDHNEAASSHIASDNGRTLSDFFYVPEKRMAYLAEAIEIFFEAGLFVELAMNKLLQTVPHNRYDTTFVLFIHSNKV</sequence>
<organism evidence="1 2">
    <name type="scientific">Ancylostoma duodenale</name>
    <dbReference type="NCBI Taxonomy" id="51022"/>
    <lineage>
        <taxon>Eukaryota</taxon>
        <taxon>Metazoa</taxon>
        <taxon>Ecdysozoa</taxon>
        <taxon>Nematoda</taxon>
        <taxon>Chromadorea</taxon>
        <taxon>Rhabditida</taxon>
        <taxon>Rhabditina</taxon>
        <taxon>Rhabditomorpha</taxon>
        <taxon>Strongyloidea</taxon>
        <taxon>Ancylostomatidae</taxon>
        <taxon>Ancylostomatinae</taxon>
        <taxon>Ancylostoma</taxon>
    </lineage>
</organism>
<reference evidence="1 2" key="1">
    <citation type="submission" date="2013-12" db="EMBL/GenBank/DDBJ databases">
        <title>Draft genome of the parsitic nematode Ancylostoma duodenale.</title>
        <authorList>
            <person name="Mitreva M."/>
        </authorList>
    </citation>
    <scope>NUCLEOTIDE SEQUENCE [LARGE SCALE GENOMIC DNA]</scope>
    <source>
        <strain evidence="1 2">Zhejiang</strain>
    </source>
</reference>
<dbReference type="Pfam" id="PF03385">
    <property type="entry name" value="STELLO"/>
    <property type="match status" value="1"/>
</dbReference>
<proteinExistence type="predicted"/>
<dbReference type="InterPro" id="IPR005049">
    <property type="entry name" value="STL-like"/>
</dbReference>
<protein>
    <submittedName>
        <fullName evidence="1">Uncharacterized protein</fullName>
    </submittedName>
</protein>
<dbReference type="OrthoDB" id="5948173at2759"/>
<evidence type="ECO:0000313" key="2">
    <source>
        <dbReference type="Proteomes" id="UP000054047"/>
    </source>
</evidence>
<dbReference type="PANTHER" id="PTHR31362">
    <property type="entry name" value="GLYCOSYLTRANSFERASE STELLO1-RELATED"/>
    <property type="match status" value="1"/>
</dbReference>
<dbReference type="PANTHER" id="PTHR31362:SF0">
    <property type="entry name" value="EXOSTOSIN DOMAIN-CONTAINING PROTEIN-RELATED"/>
    <property type="match status" value="1"/>
</dbReference>
<keyword evidence="2" id="KW-1185">Reference proteome</keyword>
<dbReference type="Proteomes" id="UP000054047">
    <property type="component" value="Unassembled WGS sequence"/>
</dbReference>
<dbReference type="AlphaFoldDB" id="A0A0C2C5Q6"/>
<gene>
    <name evidence="1" type="ORF">ANCDUO_18310</name>
</gene>
<dbReference type="EMBL" id="KN746076">
    <property type="protein sequence ID" value="KIH51603.1"/>
    <property type="molecule type" value="Genomic_DNA"/>
</dbReference>
<accession>A0A0C2C5Q6</accession>